<gene>
    <name evidence="1" type="ORF">METZ01_LOCUS366294</name>
</gene>
<organism evidence="1">
    <name type="scientific">marine metagenome</name>
    <dbReference type="NCBI Taxonomy" id="408172"/>
    <lineage>
        <taxon>unclassified sequences</taxon>
        <taxon>metagenomes</taxon>
        <taxon>ecological metagenomes</taxon>
    </lineage>
</organism>
<reference evidence="1" key="1">
    <citation type="submission" date="2018-05" db="EMBL/GenBank/DDBJ databases">
        <authorList>
            <person name="Lanie J.A."/>
            <person name="Ng W.-L."/>
            <person name="Kazmierczak K.M."/>
            <person name="Andrzejewski T.M."/>
            <person name="Davidsen T.M."/>
            <person name="Wayne K.J."/>
            <person name="Tettelin H."/>
            <person name="Glass J.I."/>
            <person name="Rusch D."/>
            <person name="Podicherti R."/>
            <person name="Tsui H.-C.T."/>
            <person name="Winkler M.E."/>
        </authorList>
    </citation>
    <scope>NUCLEOTIDE SEQUENCE</scope>
</reference>
<name>A0A382SU55_9ZZZZ</name>
<protein>
    <submittedName>
        <fullName evidence="1">Uncharacterized protein</fullName>
    </submittedName>
</protein>
<sequence>MPIVNAKKEIAICYGVQKIRLY</sequence>
<evidence type="ECO:0000313" key="1">
    <source>
        <dbReference type="EMBL" id="SVD13440.1"/>
    </source>
</evidence>
<proteinExistence type="predicted"/>
<dbReference type="AlphaFoldDB" id="A0A382SU55"/>
<accession>A0A382SU55</accession>
<dbReference type="EMBL" id="UINC01131622">
    <property type="protein sequence ID" value="SVD13440.1"/>
    <property type="molecule type" value="Genomic_DNA"/>
</dbReference>